<proteinExistence type="predicted"/>
<dbReference type="GeneID" id="11516550"/>
<dbReference type="GO" id="GO:0003952">
    <property type="term" value="F:NAD+ synthase (glutamine-hydrolyzing) activity"/>
    <property type="evidence" value="ECO:0007669"/>
    <property type="project" value="InterPro"/>
</dbReference>
<dbReference type="STRING" id="578455.G2QRY5"/>
<accession>G2QRY5</accession>
<keyword evidence="3" id="KW-1185">Reference proteome</keyword>
<evidence type="ECO:0000313" key="3">
    <source>
        <dbReference type="Proteomes" id="UP000008181"/>
    </source>
</evidence>
<keyword evidence="1" id="KW-0436">Ligase</keyword>
<reference evidence="2 3" key="1">
    <citation type="journal article" date="2011" name="Nat. Biotechnol.">
        <title>Comparative genomic analysis of the thermophilic biomass-degrading fungi Myceliophthora thermophila and Thielavia terrestris.</title>
        <authorList>
            <person name="Berka R.M."/>
            <person name="Grigoriev I.V."/>
            <person name="Otillar R."/>
            <person name="Salamov A."/>
            <person name="Grimwood J."/>
            <person name="Reid I."/>
            <person name="Ishmael N."/>
            <person name="John T."/>
            <person name="Darmond C."/>
            <person name="Moisan M.-C."/>
            <person name="Henrissat B."/>
            <person name="Coutinho P.M."/>
            <person name="Lombard V."/>
            <person name="Natvig D.O."/>
            <person name="Lindquist E."/>
            <person name="Schmutz J."/>
            <person name="Lucas S."/>
            <person name="Harris P."/>
            <person name="Powlowski J."/>
            <person name="Bellemare A."/>
            <person name="Taylor D."/>
            <person name="Butler G."/>
            <person name="de Vries R.P."/>
            <person name="Allijn I.E."/>
            <person name="van den Brink J."/>
            <person name="Ushinsky S."/>
            <person name="Storms R."/>
            <person name="Powell A.J."/>
            <person name="Paulsen I.T."/>
            <person name="Elbourne L.D.H."/>
            <person name="Baker S.E."/>
            <person name="Magnuson J."/>
            <person name="LaBoissiere S."/>
            <person name="Clutterbuck A.J."/>
            <person name="Martinez D."/>
            <person name="Wogulis M."/>
            <person name="de Leon A.L."/>
            <person name="Rey M.W."/>
            <person name="Tsang A."/>
        </authorList>
    </citation>
    <scope>NUCLEOTIDE SEQUENCE [LARGE SCALE GENOMIC DNA]</scope>
    <source>
        <strain evidence="3">ATCC 38088 / NRRL 8126</strain>
    </source>
</reference>
<dbReference type="PANTHER" id="PTHR23090:SF9">
    <property type="entry name" value="GLUTAMINE-DEPENDENT NAD(+) SYNTHETASE"/>
    <property type="match status" value="1"/>
</dbReference>
<dbReference type="HOGENOM" id="CLU_084073_0_0_1"/>
<dbReference type="Gene3D" id="3.40.50.620">
    <property type="entry name" value="HUPs"/>
    <property type="match status" value="1"/>
</dbReference>
<evidence type="ECO:0008006" key="4">
    <source>
        <dbReference type="Google" id="ProtNLM"/>
    </source>
</evidence>
<dbReference type="GO" id="GO:0004359">
    <property type="term" value="F:glutaminase activity"/>
    <property type="evidence" value="ECO:0007669"/>
    <property type="project" value="InterPro"/>
</dbReference>
<dbReference type="SUPFAM" id="SSF52402">
    <property type="entry name" value="Adenine nucleotide alpha hydrolases-like"/>
    <property type="match status" value="1"/>
</dbReference>
<sequence length="199" mass="23509">MFSRFPPHDERIRLLTVSSSQNPIGSIDKADLKRFIAWAETNFDLPCLHEFLTAVPTAELEPITQDYVQSDEADMGMTYQELTIFGRLRKLNKLGPFGMFQRLVHDWSADRERKPDDDAPYYTPAQVAEKVKKFFHFYAINRHKMTTLTPALHCNDYSPDDNRFDLRPFLYPPFWKSWSFKRIDMELEKIEKKRASTKH</sequence>
<protein>
    <recommendedName>
        <fullName evidence="4">NAD/GMP synthase domain-containing protein</fullName>
    </recommendedName>
</protein>
<dbReference type="RefSeq" id="XP_003648908.1">
    <property type="nucleotide sequence ID" value="XM_003648860.1"/>
</dbReference>
<dbReference type="GO" id="GO:0009435">
    <property type="term" value="P:NAD+ biosynthetic process"/>
    <property type="evidence" value="ECO:0007669"/>
    <property type="project" value="InterPro"/>
</dbReference>
<dbReference type="PANTHER" id="PTHR23090">
    <property type="entry name" value="NH 3 /GLUTAMINE-DEPENDENT NAD + SYNTHETASE"/>
    <property type="match status" value="1"/>
</dbReference>
<dbReference type="eggNOG" id="KOG2303">
    <property type="taxonomic scope" value="Eukaryota"/>
</dbReference>
<dbReference type="EMBL" id="CP003009">
    <property type="protein sequence ID" value="AEO62572.1"/>
    <property type="molecule type" value="Genomic_DNA"/>
</dbReference>
<dbReference type="InterPro" id="IPR003694">
    <property type="entry name" value="NAD_synthase"/>
</dbReference>
<dbReference type="GO" id="GO:0005737">
    <property type="term" value="C:cytoplasm"/>
    <property type="evidence" value="ECO:0007669"/>
    <property type="project" value="InterPro"/>
</dbReference>
<dbReference type="AlphaFoldDB" id="G2QRY5"/>
<dbReference type="KEGG" id="ttt:THITE_2106887"/>
<name>G2QRY5_THETT</name>
<dbReference type="OrthoDB" id="2020662at2759"/>
<evidence type="ECO:0000313" key="2">
    <source>
        <dbReference type="EMBL" id="AEO62572.1"/>
    </source>
</evidence>
<organism evidence="2 3">
    <name type="scientific">Thermothielavioides terrestris (strain ATCC 38088 / NRRL 8126)</name>
    <name type="common">Thielavia terrestris</name>
    <dbReference type="NCBI Taxonomy" id="578455"/>
    <lineage>
        <taxon>Eukaryota</taxon>
        <taxon>Fungi</taxon>
        <taxon>Dikarya</taxon>
        <taxon>Ascomycota</taxon>
        <taxon>Pezizomycotina</taxon>
        <taxon>Sordariomycetes</taxon>
        <taxon>Sordariomycetidae</taxon>
        <taxon>Sordariales</taxon>
        <taxon>Chaetomiaceae</taxon>
        <taxon>Thermothielavioides</taxon>
        <taxon>Thermothielavioides terrestris</taxon>
    </lineage>
</organism>
<gene>
    <name evidence="2" type="ORF">THITE_2106887</name>
</gene>
<evidence type="ECO:0000256" key="1">
    <source>
        <dbReference type="ARBA" id="ARBA00022598"/>
    </source>
</evidence>
<dbReference type="Proteomes" id="UP000008181">
    <property type="component" value="Chromosome 1"/>
</dbReference>
<dbReference type="InterPro" id="IPR014729">
    <property type="entry name" value="Rossmann-like_a/b/a_fold"/>
</dbReference>